<evidence type="ECO:0000259" key="3">
    <source>
        <dbReference type="Pfam" id="PF00501"/>
    </source>
</evidence>
<dbReference type="EMBL" id="JACHEN010000014">
    <property type="protein sequence ID" value="MBB6216432.1"/>
    <property type="molecule type" value="Genomic_DNA"/>
</dbReference>
<gene>
    <name evidence="5" type="ORF">HNQ80_002532</name>
</gene>
<dbReference type="GO" id="GO:0031956">
    <property type="term" value="F:medium-chain fatty acid-CoA ligase activity"/>
    <property type="evidence" value="ECO:0007669"/>
    <property type="project" value="TreeGrafter"/>
</dbReference>
<sequence>MTAIETVVKRMRENHEKPAIFWKSKEYSYDEFFDMVDMWIEKLNDYNVGKGTVCGILSDYSPQTCALFFALMNVGAILVPFTRSIEAEVPVFREIAGVQCMFRFTEEDSYTVEKFDNVSQNELVNSFRKKEKPGLIVFSSGSTGTPKGILHDCERVMNKFVVNRPGWRTVLFLMMDHFGGFNTLLSTFAYGGTGICIPERTPESVSRIIEESKATLLPTTPTFLNLLIASKCYQQYMLDSIKLITYGTELMNEATLNNVKKIFPNAVLKQTYGLSELGVLRSKSTEDNSVWLKVGGDGFETKIIDNILWVRSEANMVGYLNAPNPFNEEGWMCTGDEVEVRGDQLRFLGRKSEIINVGGQKVYPVEVESVLLEDENIQEAAVFGVAHPLMGQVVHARVSLYKPEDLLELSTRLRSFCLKRLAKYKVPMRFTIISEEGQHSTRFKKVRLIKDEE</sequence>
<name>A0A841KZU2_9FIRM</name>
<dbReference type="InterPro" id="IPR042099">
    <property type="entry name" value="ANL_N_sf"/>
</dbReference>
<evidence type="ECO:0000256" key="1">
    <source>
        <dbReference type="ARBA" id="ARBA00006432"/>
    </source>
</evidence>
<dbReference type="SUPFAM" id="SSF56801">
    <property type="entry name" value="Acetyl-CoA synthetase-like"/>
    <property type="match status" value="1"/>
</dbReference>
<dbReference type="PANTHER" id="PTHR43201:SF5">
    <property type="entry name" value="MEDIUM-CHAIN ACYL-COA LIGASE ACSF2, MITOCHONDRIAL"/>
    <property type="match status" value="1"/>
</dbReference>
<dbReference type="PROSITE" id="PS00455">
    <property type="entry name" value="AMP_BINDING"/>
    <property type="match status" value="1"/>
</dbReference>
<proteinExistence type="inferred from homology"/>
<feature type="domain" description="AMP-dependent synthetase/ligase" evidence="3">
    <location>
        <begin position="10"/>
        <end position="282"/>
    </location>
</feature>
<organism evidence="5 6">
    <name type="scientific">Anaerosolibacter carboniphilus</name>
    <dbReference type="NCBI Taxonomy" id="1417629"/>
    <lineage>
        <taxon>Bacteria</taxon>
        <taxon>Bacillati</taxon>
        <taxon>Bacillota</taxon>
        <taxon>Clostridia</taxon>
        <taxon>Peptostreptococcales</taxon>
        <taxon>Thermotaleaceae</taxon>
        <taxon>Anaerosolibacter</taxon>
    </lineage>
</organism>
<evidence type="ECO:0000313" key="6">
    <source>
        <dbReference type="Proteomes" id="UP000579281"/>
    </source>
</evidence>
<comment type="caution">
    <text evidence="5">The sequence shown here is derived from an EMBL/GenBank/DDBJ whole genome shotgun (WGS) entry which is preliminary data.</text>
</comment>
<evidence type="ECO:0000256" key="2">
    <source>
        <dbReference type="ARBA" id="ARBA00022598"/>
    </source>
</evidence>
<dbReference type="Gene3D" id="3.30.300.30">
    <property type="match status" value="1"/>
</dbReference>
<comment type="similarity">
    <text evidence="1">Belongs to the ATP-dependent AMP-binding enzyme family.</text>
</comment>
<dbReference type="CDD" id="cd04433">
    <property type="entry name" value="AFD_class_I"/>
    <property type="match status" value="1"/>
</dbReference>
<dbReference type="Proteomes" id="UP000579281">
    <property type="component" value="Unassembled WGS sequence"/>
</dbReference>
<dbReference type="Gene3D" id="3.40.50.12780">
    <property type="entry name" value="N-terminal domain of ligase-like"/>
    <property type="match status" value="1"/>
</dbReference>
<dbReference type="AlphaFoldDB" id="A0A841KZU2"/>
<evidence type="ECO:0000313" key="5">
    <source>
        <dbReference type="EMBL" id="MBB6216432.1"/>
    </source>
</evidence>
<reference evidence="5 6" key="1">
    <citation type="submission" date="2020-08" db="EMBL/GenBank/DDBJ databases">
        <title>Genomic Encyclopedia of Type Strains, Phase IV (KMG-IV): sequencing the most valuable type-strain genomes for metagenomic binning, comparative biology and taxonomic classification.</title>
        <authorList>
            <person name="Goeker M."/>
        </authorList>
    </citation>
    <scope>NUCLEOTIDE SEQUENCE [LARGE SCALE GENOMIC DNA]</scope>
    <source>
        <strain evidence="5 6">DSM 103526</strain>
    </source>
</reference>
<feature type="domain" description="AMP-binding enzyme C-terminal" evidence="4">
    <location>
        <begin position="366"/>
        <end position="435"/>
    </location>
</feature>
<protein>
    <submittedName>
        <fullName evidence="5">Acyl-coenzyme A synthetase/AMP-(Fatty) acid ligase</fullName>
    </submittedName>
</protein>
<dbReference type="InterPro" id="IPR025110">
    <property type="entry name" value="AMP-bd_C"/>
</dbReference>
<evidence type="ECO:0000259" key="4">
    <source>
        <dbReference type="Pfam" id="PF13193"/>
    </source>
</evidence>
<dbReference type="InterPro" id="IPR000873">
    <property type="entry name" value="AMP-dep_synth/lig_dom"/>
</dbReference>
<dbReference type="InterPro" id="IPR020845">
    <property type="entry name" value="AMP-binding_CS"/>
</dbReference>
<dbReference type="GO" id="GO:0006631">
    <property type="term" value="P:fatty acid metabolic process"/>
    <property type="evidence" value="ECO:0007669"/>
    <property type="project" value="TreeGrafter"/>
</dbReference>
<dbReference type="RefSeq" id="WP_184310966.1">
    <property type="nucleotide sequence ID" value="NZ_JACHEN010000014.1"/>
</dbReference>
<dbReference type="PANTHER" id="PTHR43201">
    <property type="entry name" value="ACYL-COA SYNTHETASE"/>
    <property type="match status" value="1"/>
</dbReference>
<dbReference type="Pfam" id="PF13193">
    <property type="entry name" value="AMP-binding_C"/>
    <property type="match status" value="1"/>
</dbReference>
<dbReference type="Pfam" id="PF00501">
    <property type="entry name" value="AMP-binding"/>
    <property type="match status" value="1"/>
</dbReference>
<keyword evidence="6" id="KW-1185">Reference proteome</keyword>
<dbReference type="InterPro" id="IPR045851">
    <property type="entry name" value="AMP-bd_C_sf"/>
</dbReference>
<keyword evidence="2 5" id="KW-0436">Ligase</keyword>
<accession>A0A841KZU2</accession>